<feature type="compositionally biased region" description="Low complexity" evidence="1">
    <location>
        <begin position="96"/>
        <end position="111"/>
    </location>
</feature>
<dbReference type="STRING" id="537006.PRABACTJOHN_03258"/>
<organism evidence="2 3">
    <name type="scientific">Parabacteroides johnsonii DSM 18315</name>
    <dbReference type="NCBI Taxonomy" id="537006"/>
    <lineage>
        <taxon>Bacteria</taxon>
        <taxon>Pseudomonadati</taxon>
        <taxon>Bacteroidota</taxon>
        <taxon>Bacteroidia</taxon>
        <taxon>Bacteroidales</taxon>
        <taxon>Tannerellaceae</taxon>
        <taxon>Parabacteroides</taxon>
    </lineage>
</organism>
<name>B7BDY3_9BACT</name>
<sequence length="154" mass="17577">MKCQRAKKETIGKQWQKCVKKSTRRHCPKEFYLFETNSPTNRQAFFLAGWQALLPASLFTCLPARRHTGIGMLGMLGMFKSGHRSKRKGNGDKVGQRTPQAATTTPNAATQRQRDTTLAKVIFLCRRNGWHAGLPARLREWMAADRTKKRMSNK</sequence>
<feature type="region of interest" description="Disordered" evidence="1">
    <location>
        <begin position="81"/>
        <end position="113"/>
    </location>
</feature>
<evidence type="ECO:0000313" key="3">
    <source>
        <dbReference type="Proteomes" id="UP000005510"/>
    </source>
</evidence>
<protein>
    <submittedName>
        <fullName evidence="2">Uncharacterized protein</fullName>
    </submittedName>
</protein>
<comment type="caution">
    <text evidence="2">The sequence shown here is derived from an EMBL/GenBank/DDBJ whole genome shotgun (WGS) entry which is preliminary data.</text>
</comment>
<evidence type="ECO:0000313" key="2">
    <source>
        <dbReference type="EMBL" id="EEC95367.1"/>
    </source>
</evidence>
<dbReference type="HOGENOM" id="CLU_1702564_0_0_10"/>
<evidence type="ECO:0000256" key="1">
    <source>
        <dbReference type="SAM" id="MobiDB-lite"/>
    </source>
</evidence>
<gene>
    <name evidence="2" type="ORF">PRABACTJOHN_03258</name>
</gene>
<reference evidence="2 3" key="1">
    <citation type="submission" date="2008-10" db="EMBL/GenBank/DDBJ databases">
        <title>Draft genome sequence of Parabacteroides johnsonii (DSM 18315).</title>
        <authorList>
            <person name="Sudarsanam P."/>
            <person name="Ley R."/>
            <person name="Guruge J."/>
            <person name="Turnbaugh P.J."/>
            <person name="Mahowald M."/>
            <person name="Liep D."/>
            <person name="Gordon J."/>
        </authorList>
    </citation>
    <scope>NUCLEOTIDE SEQUENCE [LARGE SCALE GENOMIC DNA]</scope>
    <source>
        <strain evidence="2 3">DSM 18315</strain>
    </source>
</reference>
<dbReference type="AlphaFoldDB" id="B7BDY3"/>
<dbReference type="EMBL" id="ABYH01000350">
    <property type="protein sequence ID" value="EEC95367.1"/>
    <property type="molecule type" value="Genomic_DNA"/>
</dbReference>
<dbReference type="Proteomes" id="UP000005510">
    <property type="component" value="Unassembled WGS sequence"/>
</dbReference>
<accession>B7BDY3</accession>
<reference evidence="2 3" key="2">
    <citation type="submission" date="2008-10" db="EMBL/GenBank/DDBJ databases">
        <authorList>
            <person name="Fulton L."/>
            <person name="Clifton S."/>
            <person name="Fulton B."/>
            <person name="Xu J."/>
            <person name="Minx P."/>
            <person name="Pepin K.H."/>
            <person name="Johnson M."/>
            <person name="Bhonagiri V."/>
            <person name="Nash W.E."/>
            <person name="Mardis E.R."/>
            <person name="Wilson R.K."/>
        </authorList>
    </citation>
    <scope>NUCLEOTIDE SEQUENCE [LARGE SCALE GENOMIC DNA]</scope>
    <source>
        <strain evidence="2 3">DSM 18315</strain>
    </source>
</reference>
<proteinExistence type="predicted"/>